<dbReference type="GO" id="GO:0044010">
    <property type="term" value="P:single-species biofilm formation"/>
    <property type="evidence" value="ECO:0007669"/>
    <property type="project" value="TreeGrafter"/>
</dbReference>
<dbReference type="GO" id="GO:0016740">
    <property type="term" value="F:transferase activity"/>
    <property type="evidence" value="ECO:0007669"/>
    <property type="project" value="UniProtKB-KW"/>
</dbReference>
<evidence type="ECO:0000313" key="2">
    <source>
        <dbReference type="EMBL" id="TQE95107.1"/>
    </source>
</evidence>
<dbReference type="Pfam" id="PF00535">
    <property type="entry name" value="Glycos_transf_2"/>
    <property type="match status" value="1"/>
</dbReference>
<accession>A0A540VEE3</accession>
<reference evidence="2 3" key="1">
    <citation type="submission" date="2019-06" db="EMBL/GenBank/DDBJ databases">
        <title>Metagenome assembled Genome of Spiribacter salinus SL48-SHIP from the microbial mat of Salt Lake 48 (Novosibirsk region, Russia).</title>
        <authorList>
            <person name="Shipova A."/>
            <person name="Rozanov A.S."/>
            <person name="Bryanskaya A.V."/>
            <person name="Peltek S.E."/>
        </authorList>
    </citation>
    <scope>NUCLEOTIDE SEQUENCE [LARGE SCALE GENOMIC DNA]</scope>
    <source>
        <strain evidence="2">SL48-SHIP-2</strain>
    </source>
</reference>
<dbReference type="SUPFAM" id="SSF53448">
    <property type="entry name" value="Nucleotide-diphospho-sugar transferases"/>
    <property type="match status" value="1"/>
</dbReference>
<dbReference type="PANTHER" id="PTHR43685:SF13">
    <property type="entry name" value="O ANTIGEN BIOSYNTHESIS RHAMNOSYLTRANSFERASE RFBN"/>
    <property type="match status" value="1"/>
</dbReference>
<sequence length="308" mass="34449">MIDVASPPPPSTDAEVPSGAYALLTIARDEADNLSAMLDAVERQSVPPLLWVVVENDSADDSWALIEKHLATTRIPAFVPIRTSFAGTYEVGSKYARIMAYALARAQEQHEYSRCDYIGILDADCIPESGYYKKLLALLERQAGLGILSGVQRDRESGNRAGYGADDWPRGNCRLWRRRCLEDTGYPTGISADAQTVAKAEMRGWQVATAQDAVVYCRPTGDGKTPEYYGHAAYALGVPAGWALAKTVAYLPRRPRWAYWYGMGYARAWLRRQERVEDPEVRGYFRQYGARMIRRKLTHACRVGARSR</sequence>
<name>A0A540VEE3_9GAMM</name>
<dbReference type="InterPro" id="IPR029044">
    <property type="entry name" value="Nucleotide-diphossugar_trans"/>
</dbReference>
<evidence type="ECO:0000313" key="3">
    <source>
        <dbReference type="Proteomes" id="UP000315400"/>
    </source>
</evidence>
<dbReference type="InterPro" id="IPR001173">
    <property type="entry name" value="Glyco_trans_2-like"/>
</dbReference>
<proteinExistence type="predicted"/>
<gene>
    <name evidence="2" type="ORF">FKY71_17315</name>
</gene>
<keyword evidence="2" id="KW-0808">Transferase</keyword>
<dbReference type="Gene3D" id="3.90.550.10">
    <property type="entry name" value="Spore Coat Polysaccharide Biosynthesis Protein SpsA, Chain A"/>
    <property type="match status" value="1"/>
</dbReference>
<dbReference type="AlphaFoldDB" id="A0A540VEE3"/>
<dbReference type="InterPro" id="IPR050834">
    <property type="entry name" value="Glycosyltransf_2"/>
</dbReference>
<dbReference type="Proteomes" id="UP000315400">
    <property type="component" value="Unassembled WGS sequence"/>
</dbReference>
<dbReference type="CDD" id="cd00761">
    <property type="entry name" value="Glyco_tranf_GTA_type"/>
    <property type="match status" value="1"/>
</dbReference>
<feature type="domain" description="Glycosyltransferase 2-like" evidence="1">
    <location>
        <begin position="26"/>
        <end position="159"/>
    </location>
</feature>
<dbReference type="EMBL" id="VIFK01000393">
    <property type="protein sequence ID" value="TQE95107.1"/>
    <property type="molecule type" value="Genomic_DNA"/>
</dbReference>
<evidence type="ECO:0000259" key="1">
    <source>
        <dbReference type="Pfam" id="PF00535"/>
    </source>
</evidence>
<organism evidence="2 3">
    <name type="scientific">Spiribacter salinus</name>
    <dbReference type="NCBI Taxonomy" id="1335746"/>
    <lineage>
        <taxon>Bacteria</taxon>
        <taxon>Pseudomonadati</taxon>
        <taxon>Pseudomonadota</taxon>
        <taxon>Gammaproteobacteria</taxon>
        <taxon>Chromatiales</taxon>
        <taxon>Ectothiorhodospiraceae</taxon>
        <taxon>Spiribacter</taxon>
    </lineage>
</organism>
<feature type="non-terminal residue" evidence="2">
    <location>
        <position position="308"/>
    </location>
</feature>
<protein>
    <submittedName>
        <fullName evidence="2">Glycosyltransferase family 2 protein</fullName>
    </submittedName>
</protein>
<comment type="caution">
    <text evidence="2">The sequence shown here is derived from an EMBL/GenBank/DDBJ whole genome shotgun (WGS) entry which is preliminary data.</text>
</comment>
<dbReference type="PANTHER" id="PTHR43685">
    <property type="entry name" value="GLYCOSYLTRANSFERASE"/>
    <property type="match status" value="1"/>
</dbReference>